<feature type="domain" description="VTT" evidence="7">
    <location>
        <begin position="75"/>
        <end position="193"/>
    </location>
</feature>
<feature type="transmembrane region" description="Helical" evidence="6">
    <location>
        <begin position="199"/>
        <end position="220"/>
    </location>
</feature>
<dbReference type="PANTHER" id="PTHR12677">
    <property type="entry name" value="GOLGI APPARATUS MEMBRANE PROTEIN TVP38-RELATED"/>
    <property type="match status" value="1"/>
</dbReference>
<comment type="subcellular location">
    <subcellularLocation>
        <location evidence="1 6">Cell membrane</location>
        <topology evidence="1 6">Multi-pass membrane protein</topology>
    </subcellularLocation>
</comment>
<accession>A0A9X8Y8B1</accession>
<evidence type="ECO:0000256" key="1">
    <source>
        <dbReference type="ARBA" id="ARBA00004651"/>
    </source>
</evidence>
<name>A0A9X8Y8B1_9FIRM</name>
<dbReference type="EMBL" id="SLUK01000005">
    <property type="protein sequence ID" value="TCL43426.1"/>
    <property type="molecule type" value="Genomic_DNA"/>
</dbReference>
<feature type="transmembrane region" description="Helical" evidence="6">
    <location>
        <begin position="12"/>
        <end position="35"/>
    </location>
</feature>
<keyword evidence="2 6" id="KW-1003">Cell membrane</keyword>
<protein>
    <recommendedName>
        <fullName evidence="6">TVP38/TMEM64 family membrane protein</fullName>
    </recommendedName>
</protein>
<feature type="transmembrane region" description="Helical" evidence="6">
    <location>
        <begin position="56"/>
        <end position="76"/>
    </location>
</feature>
<keyword evidence="4 6" id="KW-1133">Transmembrane helix</keyword>
<evidence type="ECO:0000256" key="2">
    <source>
        <dbReference type="ARBA" id="ARBA00022475"/>
    </source>
</evidence>
<feature type="transmembrane region" description="Helical" evidence="6">
    <location>
        <begin position="173"/>
        <end position="193"/>
    </location>
</feature>
<dbReference type="OrthoDB" id="3173541at2"/>
<dbReference type="Pfam" id="PF09335">
    <property type="entry name" value="VTT_dom"/>
    <property type="match status" value="1"/>
</dbReference>
<reference evidence="8 9" key="1">
    <citation type="submission" date="2019-03" db="EMBL/GenBank/DDBJ databases">
        <title>Genomic Encyclopedia of Type Strains, Phase IV (KMG-IV): sequencing the most valuable type-strain genomes for metagenomic binning, comparative biology and taxonomic classification.</title>
        <authorList>
            <person name="Goeker M."/>
        </authorList>
    </citation>
    <scope>NUCLEOTIDE SEQUENCE [LARGE SCALE GENOMIC DNA]</scope>
    <source>
        <strain evidence="8 9">DSM 100433</strain>
    </source>
</reference>
<dbReference type="GO" id="GO:0005886">
    <property type="term" value="C:plasma membrane"/>
    <property type="evidence" value="ECO:0007669"/>
    <property type="project" value="UniProtKB-SubCell"/>
</dbReference>
<dbReference type="InterPro" id="IPR032816">
    <property type="entry name" value="VTT_dom"/>
</dbReference>
<evidence type="ECO:0000259" key="7">
    <source>
        <dbReference type="Pfam" id="PF09335"/>
    </source>
</evidence>
<comment type="similarity">
    <text evidence="6">Belongs to the TVP38/TMEM64 family.</text>
</comment>
<feature type="transmembrane region" description="Helical" evidence="6">
    <location>
        <begin position="88"/>
        <end position="112"/>
    </location>
</feature>
<proteinExistence type="inferred from homology"/>
<comment type="caution">
    <text evidence="8">The sequence shown here is derived from an EMBL/GenBank/DDBJ whole genome shotgun (WGS) entry which is preliminary data.</text>
</comment>
<gene>
    <name evidence="8" type="ORF">EDD78_10555</name>
</gene>
<evidence type="ECO:0000313" key="8">
    <source>
        <dbReference type="EMBL" id="TCL43426.1"/>
    </source>
</evidence>
<evidence type="ECO:0000256" key="3">
    <source>
        <dbReference type="ARBA" id="ARBA00022692"/>
    </source>
</evidence>
<keyword evidence="9" id="KW-1185">Reference proteome</keyword>
<evidence type="ECO:0000313" key="9">
    <source>
        <dbReference type="Proteomes" id="UP000294682"/>
    </source>
</evidence>
<evidence type="ECO:0000256" key="4">
    <source>
        <dbReference type="ARBA" id="ARBA00022989"/>
    </source>
</evidence>
<evidence type="ECO:0000256" key="5">
    <source>
        <dbReference type="ARBA" id="ARBA00023136"/>
    </source>
</evidence>
<dbReference type="RefSeq" id="WP_079699635.1">
    <property type="nucleotide sequence ID" value="NZ_JADNAH010000032.1"/>
</dbReference>
<dbReference type="Proteomes" id="UP000294682">
    <property type="component" value="Unassembled WGS sequence"/>
</dbReference>
<dbReference type="AlphaFoldDB" id="A0A9X8Y8B1"/>
<evidence type="ECO:0000256" key="6">
    <source>
        <dbReference type="RuleBase" id="RU366058"/>
    </source>
</evidence>
<dbReference type="InterPro" id="IPR015414">
    <property type="entry name" value="TMEM64"/>
</dbReference>
<sequence>MEGQPDKKKKTFLLIAVVILALLMAGITLWLWPYFSALSKPEAQARFQEWVSSLGVLGWLMVLGLQVVQVVVAIIPGEPVEVLTGVLYGTWGGLLTCMLGVLIGSLIVFWAVRLLGSALIKWVFGEEKLRGYRFLQNTERLETITFILFFIPGTPKDILTYVAGITPIKPTRFLFIACFARIPSILSSTWAGATLISGNLWGTVLIFAVMGAVSLLGIMVHKKLMHRYNKNESEKA</sequence>
<keyword evidence="5 6" id="KW-0472">Membrane</keyword>
<dbReference type="PANTHER" id="PTHR12677:SF59">
    <property type="entry name" value="GOLGI APPARATUS MEMBRANE PROTEIN TVP38-RELATED"/>
    <property type="match status" value="1"/>
</dbReference>
<organism evidence="8 9">
    <name type="scientific">Harryflintia acetispora</name>
    <dbReference type="NCBI Taxonomy" id="1849041"/>
    <lineage>
        <taxon>Bacteria</taxon>
        <taxon>Bacillati</taxon>
        <taxon>Bacillota</taxon>
        <taxon>Clostridia</taxon>
        <taxon>Eubacteriales</taxon>
        <taxon>Oscillospiraceae</taxon>
        <taxon>Harryflintia</taxon>
    </lineage>
</organism>
<keyword evidence="3 6" id="KW-0812">Transmembrane</keyword>